<keyword evidence="1" id="KW-0812">Transmembrane</keyword>
<evidence type="ECO:0000256" key="1">
    <source>
        <dbReference type="SAM" id="Phobius"/>
    </source>
</evidence>
<organism evidence="2 3">
    <name type="scientific">Candidatus Jacksonbacteria bacterium RIFCSPLOWO2_02_FULL_44_20</name>
    <dbReference type="NCBI Taxonomy" id="1798460"/>
    <lineage>
        <taxon>Bacteria</taxon>
        <taxon>Candidatus Jacksoniibacteriota</taxon>
    </lineage>
</organism>
<evidence type="ECO:0000313" key="2">
    <source>
        <dbReference type="EMBL" id="OGY72290.1"/>
    </source>
</evidence>
<keyword evidence="1" id="KW-1133">Transmembrane helix</keyword>
<name>A0A1G2A8B8_9BACT</name>
<feature type="transmembrane region" description="Helical" evidence="1">
    <location>
        <begin position="171"/>
        <end position="191"/>
    </location>
</feature>
<proteinExistence type="predicted"/>
<dbReference type="EMBL" id="MHJU01000038">
    <property type="protein sequence ID" value="OGY72290.1"/>
    <property type="molecule type" value="Genomic_DNA"/>
</dbReference>
<protein>
    <recommendedName>
        <fullName evidence="4">Phosphatidic acid phosphatase type 2/haloperoxidase domain-containing protein</fullName>
    </recommendedName>
</protein>
<feature type="transmembrane region" description="Helical" evidence="1">
    <location>
        <begin position="75"/>
        <end position="94"/>
    </location>
</feature>
<feature type="transmembrane region" description="Helical" evidence="1">
    <location>
        <begin position="100"/>
        <end position="122"/>
    </location>
</feature>
<sequence>MFRFYYLISLIINPVVTFGTALILSILLSVSSWYERFFWLTLLFSICFMIPGLFYGELLIHGRIDTDVKNKKRRAGLLIVTTIVFSLSYTVSLFLSNAPIIMSALLASVIINVIYSIAIIYFKYELSVHIGGITFLVLFLGLQISSWYFLIGAFFILLLAKSRYALRMHTLSELILGFLTSAVVYFAVVNFI</sequence>
<keyword evidence="1" id="KW-0472">Membrane</keyword>
<feature type="transmembrane region" description="Helical" evidence="1">
    <location>
        <begin position="7"/>
        <end position="31"/>
    </location>
</feature>
<feature type="transmembrane region" description="Helical" evidence="1">
    <location>
        <begin position="37"/>
        <end position="55"/>
    </location>
</feature>
<evidence type="ECO:0000313" key="3">
    <source>
        <dbReference type="Proteomes" id="UP000178315"/>
    </source>
</evidence>
<reference evidence="2 3" key="1">
    <citation type="journal article" date="2016" name="Nat. Commun.">
        <title>Thousands of microbial genomes shed light on interconnected biogeochemical processes in an aquifer system.</title>
        <authorList>
            <person name="Anantharaman K."/>
            <person name="Brown C.T."/>
            <person name="Hug L.A."/>
            <person name="Sharon I."/>
            <person name="Castelle C.J."/>
            <person name="Probst A.J."/>
            <person name="Thomas B.C."/>
            <person name="Singh A."/>
            <person name="Wilkins M.J."/>
            <person name="Karaoz U."/>
            <person name="Brodie E.L."/>
            <person name="Williams K.H."/>
            <person name="Hubbard S.S."/>
            <person name="Banfield J.F."/>
        </authorList>
    </citation>
    <scope>NUCLEOTIDE SEQUENCE [LARGE SCALE GENOMIC DNA]</scope>
</reference>
<comment type="caution">
    <text evidence="2">The sequence shown here is derived from an EMBL/GenBank/DDBJ whole genome shotgun (WGS) entry which is preliminary data.</text>
</comment>
<dbReference type="AlphaFoldDB" id="A0A1G2A8B8"/>
<accession>A0A1G2A8B8</accession>
<evidence type="ECO:0008006" key="4">
    <source>
        <dbReference type="Google" id="ProtNLM"/>
    </source>
</evidence>
<gene>
    <name evidence="2" type="ORF">A3H61_00705</name>
</gene>
<feature type="transmembrane region" description="Helical" evidence="1">
    <location>
        <begin position="134"/>
        <end position="159"/>
    </location>
</feature>
<dbReference type="Proteomes" id="UP000178315">
    <property type="component" value="Unassembled WGS sequence"/>
</dbReference>